<dbReference type="EMBL" id="OV725078">
    <property type="protein sequence ID" value="CAH1392543.1"/>
    <property type="molecule type" value="Genomic_DNA"/>
</dbReference>
<evidence type="ECO:0000256" key="1">
    <source>
        <dbReference type="SAM" id="MobiDB-lite"/>
    </source>
</evidence>
<evidence type="ECO:0000313" key="2">
    <source>
        <dbReference type="EMBL" id="CAH1392543.1"/>
    </source>
</evidence>
<name>A0A9P0E9U5_NEZVI</name>
<sequence length="43" mass="4466">MGSAPGGPSRGMPHSPHPKVGNGDENIDERPGFGVPKPWNGDE</sequence>
<evidence type="ECO:0000313" key="3">
    <source>
        <dbReference type="Proteomes" id="UP001152798"/>
    </source>
</evidence>
<dbReference type="AlphaFoldDB" id="A0A9P0E9U5"/>
<proteinExistence type="predicted"/>
<organism evidence="2 3">
    <name type="scientific">Nezara viridula</name>
    <name type="common">Southern green stink bug</name>
    <name type="synonym">Cimex viridulus</name>
    <dbReference type="NCBI Taxonomy" id="85310"/>
    <lineage>
        <taxon>Eukaryota</taxon>
        <taxon>Metazoa</taxon>
        <taxon>Ecdysozoa</taxon>
        <taxon>Arthropoda</taxon>
        <taxon>Hexapoda</taxon>
        <taxon>Insecta</taxon>
        <taxon>Pterygota</taxon>
        <taxon>Neoptera</taxon>
        <taxon>Paraneoptera</taxon>
        <taxon>Hemiptera</taxon>
        <taxon>Heteroptera</taxon>
        <taxon>Panheteroptera</taxon>
        <taxon>Pentatomomorpha</taxon>
        <taxon>Pentatomoidea</taxon>
        <taxon>Pentatomidae</taxon>
        <taxon>Pentatominae</taxon>
        <taxon>Nezara</taxon>
    </lineage>
</organism>
<protein>
    <submittedName>
        <fullName evidence="2">Uncharacterized protein</fullName>
    </submittedName>
</protein>
<gene>
    <name evidence="2" type="ORF">NEZAVI_LOCUS3346</name>
</gene>
<dbReference type="Proteomes" id="UP001152798">
    <property type="component" value="Chromosome 2"/>
</dbReference>
<reference evidence="2" key="1">
    <citation type="submission" date="2022-01" db="EMBL/GenBank/DDBJ databases">
        <authorList>
            <person name="King R."/>
        </authorList>
    </citation>
    <scope>NUCLEOTIDE SEQUENCE</scope>
</reference>
<accession>A0A9P0E9U5</accession>
<keyword evidence="3" id="KW-1185">Reference proteome</keyword>
<feature type="region of interest" description="Disordered" evidence="1">
    <location>
        <begin position="1"/>
        <end position="43"/>
    </location>
</feature>